<dbReference type="HOGENOM" id="CLU_1983111_0_0_1"/>
<dbReference type="GO" id="GO:0005667">
    <property type="term" value="C:transcription regulator complex"/>
    <property type="evidence" value="ECO:0007669"/>
    <property type="project" value="TreeGrafter"/>
</dbReference>
<dbReference type="Pfam" id="PF00096">
    <property type="entry name" value="zf-C2H2"/>
    <property type="match status" value="2"/>
</dbReference>
<dbReference type="GO" id="GO:0008270">
    <property type="term" value="F:zinc ion binding"/>
    <property type="evidence" value="ECO:0007669"/>
    <property type="project" value="UniProtKB-KW"/>
</dbReference>
<dbReference type="InterPro" id="IPR013087">
    <property type="entry name" value="Znf_C2H2_type"/>
</dbReference>
<evidence type="ECO:0000256" key="5">
    <source>
        <dbReference type="PROSITE-ProRule" id="PRU00042"/>
    </source>
</evidence>
<proteinExistence type="predicted"/>
<feature type="domain" description="C2H2-type" evidence="7">
    <location>
        <begin position="25"/>
        <end position="52"/>
    </location>
</feature>
<dbReference type="InterPro" id="IPR036236">
    <property type="entry name" value="Znf_C2H2_sf"/>
</dbReference>
<dbReference type="Proteomes" id="UP000027361">
    <property type="component" value="Unassembled WGS sequence"/>
</dbReference>
<dbReference type="AlphaFoldDB" id="A0A066W4S8"/>
<evidence type="ECO:0000256" key="6">
    <source>
        <dbReference type="SAM" id="MobiDB-lite"/>
    </source>
</evidence>
<dbReference type="PROSITE" id="PS50157">
    <property type="entry name" value="ZINC_FINGER_C2H2_2"/>
    <property type="match status" value="2"/>
</dbReference>
<dbReference type="FunFam" id="3.30.160.60:FF:000358">
    <property type="entry name" value="zinc finger protein 24"/>
    <property type="match status" value="1"/>
</dbReference>
<dbReference type="GO" id="GO:0031519">
    <property type="term" value="C:PcG protein complex"/>
    <property type="evidence" value="ECO:0007669"/>
    <property type="project" value="TreeGrafter"/>
</dbReference>
<dbReference type="PROSITE" id="PS00028">
    <property type="entry name" value="ZINC_FINGER_C2H2_1"/>
    <property type="match status" value="2"/>
</dbReference>
<evidence type="ECO:0000313" key="9">
    <source>
        <dbReference type="Proteomes" id="UP000027361"/>
    </source>
</evidence>
<name>A0A066W4S8_TILAU</name>
<dbReference type="SUPFAM" id="SSF57667">
    <property type="entry name" value="beta-beta-alpha zinc fingers"/>
    <property type="match status" value="1"/>
</dbReference>
<sequence length="126" mass="13704">MSRSASLKGKDAKTGKLPGHVAPKYECQWCGKRFTRPSSLKIHLHVHTGEKPFVCEVPGCGRSFSVQSNLRRHQKGHQISGLGRSEEPGDGGDSPASMQGELDSEMMEIDEKHTPTPTPTSASAHR</sequence>
<evidence type="ECO:0000256" key="4">
    <source>
        <dbReference type="ARBA" id="ARBA00022833"/>
    </source>
</evidence>
<comment type="caution">
    <text evidence="8">The sequence shown here is derived from an EMBL/GenBank/DDBJ whole genome shotgun (WGS) entry which is preliminary data.</text>
</comment>
<accession>A0A066W4S8</accession>
<dbReference type="GO" id="GO:0000978">
    <property type="term" value="F:RNA polymerase II cis-regulatory region sequence-specific DNA binding"/>
    <property type="evidence" value="ECO:0007669"/>
    <property type="project" value="TreeGrafter"/>
</dbReference>
<organism evidence="8 9">
    <name type="scientific">Tilletiaria anomala (strain ATCC 24038 / CBS 436.72 / UBC 951)</name>
    <dbReference type="NCBI Taxonomy" id="1037660"/>
    <lineage>
        <taxon>Eukaryota</taxon>
        <taxon>Fungi</taxon>
        <taxon>Dikarya</taxon>
        <taxon>Basidiomycota</taxon>
        <taxon>Ustilaginomycotina</taxon>
        <taxon>Exobasidiomycetes</taxon>
        <taxon>Georgefischeriales</taxon>
        <taxon>Tilletiariaceae</taxon>
        <taxon>Tilletiaria</taxon>
    </lineage>
</organism>
<gene>
    <name evidence="8" type="ORF">K437DRAFT_223075</name>
</gene>
<dbReference type="GeneID" id="25262403"/>
<protein>
    <recommendedName>
        <fullName evidence="7">C2H2-type domain-containing protein</fullName>
    </recommendedName>
</protein>
<dbReference type="SMART" id="SM00355">
    <property type="entry name" value="ZnF_C2H2"/>
    <property type="match status" value="2"/>
</dbReference>
<dbReference type="RefSeq" id="XP_013243895.1">
    <property type="nucleotide sequence ID" value="XM_013388441.1"/>
</dbReference>
<dbReference type="GO" id="GO:0000785">
    <property type="term" value="C:chromatin"/>
    <property type="evidence" value="ECO:0007669"/>
    <property type="project" value="TreeGrafter"/>
</dbReference>
<feature type="domain" description="C2H2-type" evidence="7">
    <location>
        <begin position="53"/>
        <end position="77"/>
    </location>
</feature>
<dbReference type="EMBL" id="JMSN01000029">
    <property type="protein sequence ID" value="KDN47558.1"/>
    <property type="molecule type" value="Genomic_DNA"/>
</dbReference>
<feature type="region of interest" description="Disordered" evidence="6">
    <location>
        <begin position="68"/>
        <end position="126"/>
    </location>
</feature>
<reference evidence="8 9" key="1">
    <citation type="submission" date="2014-05" db="EMBL/GenBank/DDBJ databases">
        <title>Draft genome sequence of a rare smut relative, Tilletiaria anomala UBC 951.</title>
        <authorList>
            <consortium name="DOE Joint Genome Institute"/>
            <person name="Toome M."/>
            <person name="Kuo A."/>
            <person name="Henrissat B."/>
            <person name="Lipzen A."/>
            <person name="Tritt A."/>
            <person name="Yoshinaga Y."/>
            <person name="Zane M."/>
            <person name="Barry K."/>
            <person name="Grigoriev I.V."/>
            <person name="Spatafora J.W."/>
            <person name="Aimea M.C."/>
        </authorList>
    </citation>
    <scope>NUCLEOTIDE SEQUENCE [LARGE SCALE GENOMIC DNA]</scope>
    <source>
        <strain evidence="8 9">UBC 951</strain>
    </source>
</reference>
<dbReference type="OrthoDB" id="6077919at2759"/>
<dbReference type="Gene3D" id="3.30.160.60">
    <property type="entry name" value="Classic Zinc Finger"/>
    <property type="match status" value="2"/>
</dbReference>
<evidence type="ECO:0000256" key="1">
    <source>
        <dbReference type="ARBA" id="ARBA00022723"/>
    </source>
</evidence>
<keyword evidence="3 5" id="KW-0863">Zinc-finger</keyword>
<keyword evidence="2" id="KW-0677">Repeat</keyword>
<dbReference type="GO" id="GO:0000981">
    <property type="term" value="F:DNA-binding transcription factor activity, RNA polymerase II-specific"/>
    <property type="evidence" value="ECO:0007669"/>
    <property type="project" value="TreeGrafter"/>
</dbReference>
<dbReference type="PANTHER" id="PTHR14003">
    <property type="entry name" value="TRANSCRIPTIONAL REPRESSOR PROTEIN YY"/>
    <property type="match status" value="1"/>
</dbReference>
<evidence type="ECO:0000259" key="7">
    <source>
        <dbReference type="PROSITE" id="PS50157"/>
    </source>
</evidence>
<evidence type="ECO:0000256" key="3">
    <source>
        <dbReference type="ARBA" id="ARBA00022771"/>
    </source>
</evidence>
<keyword evidence="4" id="KW-0862">Zinc</keyword>
<keyword evidence="9" id="KW-1185">Reference proteome</keyword>
<dbReference type="PANTHER" id="PTHR14003:SF19">
    <property type="entry name" value="YY2 TRANSCRIPTION FACTOR"/>
    <property type="match status" value="1"/>
</dbReference>
<dbReference type="InParanoid" id="A0A066W4S8"/>
<keyword evidence="1" id="KW-0479">Metal-binding</keyword>
<dbReference type="FunFam" id="3.30.160.60:FF:000345">
    <property type="entry name" value="Zinc finger protein Gfi-1"/>
    <property type="match status" value="1"/>
</dbReference>
<dbReference type="STRING" id="1037660.A0A066W4S8"/>
<evidence type="ECO:0000313" key="8">
    <source>
        <dbReference type="EMBL" id="KDN47558.1"/>
    </source>
</evidence>
<evidence type="ECO:0000256" key="2">
    <source>
        <dbReference type="ARBA" id="ARBA00022737"/>
    </source>
</evidence>